<keyword evidence="2" id="KW-1185">Reference proteome</keyword>
<gene>
    <name evidence="1" type="ORF">DPMN_174246</name>
</gene>
<comment type="caution">
    <text evidence="1">The sequence shown here is derived from an EMBL/GenBank/DDBJ whole genome shotgun (WGS) entry which is preliminary data.</text>
</comment>
<dbReference type="AlphaFoldDB" id="A0A9D4E328"/>
<proteinExistence type="predicted"/>
<reference evidence="1" key="2">
    <citation type="submission" date="2020-11" db="EMBL/GenBank/DDBJ databases">
        <authorList>
            <person name="McCartney M.A."/>
            <person name="Auch B."/>
            <person name="Kono T."/>
            <person name="Mallez S."/>
            <person name="Becker A."/>
            <person name="Gohl D.M."/>
            <person name="Silverstein K.A.T."/>
            <person name="Koren S."/>
            <person name="Bechman K.B."/>
            <person name="Herman A."/>
            <person name="Abrahante J.E."/>
            <person name="Garbe J."/>
        </authorList>
    </citation>
    <scope>NUCLEOTIDE SEQUENCE</scope>
    <source>
        <strain evidence="1">Duluth1</strain>
        <tissue evidence="1">Whole animal</tissue>
    </source>
</reference>
<dbReference type="EMBL" id="JAIWYP010000009">
    <property type="protein sequence ID" value="KAH3772899.1"/>
    <property type="molecule type" value="Genomic_DNA"/>
</dbReference>
<evidence type="ECO:0000313" key="2">
    <source>
        <dbReference type="Proteomes" id="UP000828390"/>
    </source>
</evidence>
<name>A0A9D4E328_DREPO</name>
<sequence length="68" mass="7665">MDMDLILERIGVEEGVIRRFRQEKITPDIISLIQLQVLADRIPVLPLWDHSQSDSAGLGPKKTAVTQL</sequence>
<evidence type="ECO:0000313" key="1">
    <source>
        <dbReference type="EMBL" id="KAH3772899.1"/>
    </source>
</evidence>
<organism evidence="1 2">
    <name type="scientific">Dreissena polymorpha</name>
    <name type="common">Zebra mussel</name>
    <name type="synonym">Mytilus polymorpha</name>
    <dbReference type="NCBI Taxonomy" id="45954"/>
    <lineage>
        <taxon>Eukaryota</taxon>
        <taxon>Metazoa</taxon>
        <taxon>Spiralia</taxon>
        <taxon>Lophotrochozoa</taxon>
        <taxon>Mollusca</taxon>
        <taxon>Bivalvia</taxon>
        <taxon>Autobranchia</taxon>
        <taxon>Heteroconchia</taxon>
        <taxon>Euheterodonta</taxon>
        <taxon>Imparidentia</taxon>
        <taxon>Neoheterodontei</taxon>
        <taxon>Myida</taxon>
        <taxon>Dreissenoidea</taxon>
        <taxon>Dreissenidae</taxon>
        <taxon>Dreissena</taxon>
    </lineage>
</organism>
<protein>
    <submittedName>
        <fullName evidence="1">Uncharacterized protein</fullName>
    </submittedName>
</protein>
<accession>A0A9D4E328</accession>
<reference evidence="1" key="1">
    <citation type="journal article" date="2019" name="bioRxiv">
        <title>The Genome of the Zebra Mussel, Dreissena polymorpha: A Resource for Invasive Species Research.</title>
        <authorList>
            <person name="McCartney M.A."/>
            <person name="Auch B."/>
            <person name="Kono T."/>
            <person name="Mallez S."/>
            <person name="Zhang Y."/>
            <person name="Obille A."/>
            <person name="Becker A."/>
            <person name="Abrahante J.E."/>
            <person name="Garbe J."/>
            <person name="Badalamenti J.P."/>
            <person name="Herman A."/>
            <person name="Mangelson H."/>
            <person name="Liachko I."/>
            <person name="Sullivan S."/>
            <person name="Sone E.D."/>
            <person name="Koren S."/>
            <person name="Silverstein K.A.T."/>
            <person name="Beckman K.B."/>
            <person name="Gohl D.M."/>
        </authorList>
    </citation>
    <scope>NUCLEOTIDE SEQUENCE</scope>
    <source>
        <strain evidence="1">Duluth1</strain>
        <tissue evidence="1">Whole animal</tissue>
    </source>
</reference>
<dbReference type="Proteomes" id="UP000828390">
    <property type="component" value="Unassembled WGS sequence"/>
</dbReference>